<name>A0ABT1L5H8_9GAMM</name>
<reference evidence="3 4" key="1">
    <citation type="journal article" date="2022" name="Nat. Microbiol.">
        <title>The microbiome of a bacterivorous marine choanoflagellate contains a resource-demanding obligate bacterial associate.</title>
        <authorList>
            <person name="Needham D.M."/>
            <person name="Poirier C."/>
            <person name="Bachy C."/>
            <person name="George E.E."/>
            <person name="Wilken S."/>
            <person name="Yung C.C.M."/>
            <person name="Limardo A.J."/>
            <person name="Morando M."/>
            <person name="Sudek L."/>
            <person name="Malmstrom R.R."/>
            <person name="Keeling P.J."/>
            <person name="Santoro A.E."/>
            <person name="Worden A.Z."/>
        </authorList>
    </citation>
    <scope>NUCLEOTIDE SEQUENCE [LARGE SCALE GENOMIC DNA]</scope>
    <source>
        <strain evidence="3 4">Comchoano-2</strain>
    </source>
</reference>
<comment type="caution">
    <text evidence="3">The sequence shown here is derived from an EMBL/GenBank/DDBJ whole genome shotgun (WGS) entry which is preliminary data.</text>
</comment>
<gene>
    <name evidence="3" type="ORF">MKS91_02680</name>
</gene>
<dbReference type="EMBL" id="JAKUDN010000002">
    <property type="protein sequence ID" value="MCP8352191.1"/>
    <property type="molecule type" value="Genomic_DNA"/>
</dbReference>
<feature type="transmembrane region" description="Helical" evidence="2">
    <location>
        <begin position="227"/>
        <end position="247"/>
    </location>
</feature>
<evidence type="ECO:0000256" key="2">
    <source>
        <dbReference type="SAM" id="Phobius"/>
    </source>
</evidence>
<protein>
    <submittedName>
        <fullName evidence="3">Uncharacterized protein</fullName>
    </submittedName>
</protein>
<sequence>MRRVKEGFWRVGKEVYRAFCAQFEETQAFSSFSVDFKYLNGIGFDAAKHYLPTFQWESAKLAYTYENSAFQHFLKDVTDYALSMKSVQRFQPSRDNVKLSVEKVAAVFVSSMVVGVAEDLFQYSTVSIDRYLEAKYVGDNHLLSHQAMYKAFGEQQDYKDFLYQLDDLYDSDGALPEGRDVYFKRAFNYYALTLLAKKVFARVLAVVMVLLMQCYRLVFALGAKHPLLAVTGLLAWLSVALHSLLSFREEDRGVSQGILHAKRQPKIRRECRALRERARNLKALLRRTEKNLRNKRKKLLITNSTPESIVKAEQELRGLHLLLKYAHGSNAEKQNILEDVGKGLYDLRGAYYLLKEYGVAYSQADSDDSKQTVCDQLSQIDIEKLILSLIERHHEAHVYQNMALSAVLAAVLINIKRWVKDLFPSIGQLVCSSFIALGVAHLQLSFIATVIVFSTAMMLLSGLCDYIDEKAYSRARSLVKYLAGVVPYVNDIRSAVAYYSACLISVPIEKVFDRPKAGGSSLQQSFVRVAEDLGGCKATGIPQNFFNKAFDANRSHVLTDPSLKYLYDFQVPAG</sequence>
<proteinExistence type="predicted"/>
<keyword evidence="4" id="KW-1185">Reference proteome</keyword>
<keyword evidence="2" id="KW-0812">Transmembrane</keyword>
<evidence type="ECO:0000313" key="4">
    <source>
        <dbReference type="Proteomes" id="UP001320768"/>
    </source>
</evidence>
<dbReference type="RefSeq" id="WP_258569299.1">
    <property type="nucleotide sequence ID" value="NZ_JAKUDN010000002.1"/>
</dbReference>
<dbReference type="Proteomes" id="UP001320768">
    <property type="component" value="Unassembled WGS sequence"/>
</dbReference>
<accession>A0ABT1L5H8</accession>
<evidence type="ECO:0000256" key="1">
    <source>
        <dbReference type="SAM" id="Coils"/>
    </source>
</evidence>
<evidence type="ECO:0000313" key="3">
    <source>
        <dbReference type="EMBL" id="MCP8352191.1"/>
    </source>
</evidence>
<keyword evidence="2" id="KW-1133">Transmembrane helix</keyword>
<keyword evidence="2" id="KW-0472">Membrane</keyword>
<feature type="coiled-coil region" evidence="1">
    <location>
        <begin position="271"/>
        <end position="298"/>
    </location>
</feature>
<feature type="transmembrane region" description="Helical" evidence="2">
    <location>
        <begin position="199"/>
        <end position="221"/>
    </location>
</feature>
<feature type="transmembrane region" description="Helical" evidence="2">
    <location>
        <begin position="422"/>
        <end position="440"/>
    </location>
</feature>
<feature type="transmembrane region" description="Helical" evidence="2">
    <location>
        <begin position="446"/>
        <end position="467"/>
    </location>
</feature>
<organism evidence="3 4">
    <name type="scientific">Candidatus Synchoanobacter obligatus</name>
    <dbReference type="NCBI Taxonomy" id="2919597"/>
    <lineage>
        <taxon>Bacteria</taxon>
        <taxon>Pseudomonadati</taxon>
        <taxon>Pseudomonadota</taxon>
        <taxon>Gammaproteobacteria</taxon>
        <taxon>Candidatus Comchoanobacterales</taxon>
        <taxon>Candidatus Comchoanobacteraceae</taxon>
        <taxon>Candidatus Synchoanobacter</taxon>
    </lineage>
</organism>
<keyword evidence="1" id="KW-0175">Coiled coil</keyword>